<dbReference type="GeneID" id="94295365"/>
<dbReference type="AlphaFoldDB" id="A0A9P8LXG6"/>
<dbReference type="EMBL" id="AUWU02000002">
    <property type="protein sequence ID" value="KAH0575818.1"/>
    <property type="molecule type" value="Genomic_DNA"/>
</dbReference>
<evidence type="ECO:0000256" key="1">
    <source>
        <dbReference type="ARBA" id="ARBA00022801"/>
    </source>
</evidence>
<evidence type="ECO:0000313" key="2">
    <source>
        <dbReference type="EMBL" id="KAH0575818.1"/>
    </source>
</evidence>
<protein>
    <submittedName>
        <fullName evidence="2">Palmitoyl-protein thioesterase</fullName>
    </submittedName>
</protein>
<keyword evidence="1" id="KW-0378">Hydrolase</keyword>
<dbReference type="Pfam" id="PF02089">
    <property type="entry name" value="Palm_thioest"/>
    <property type="match status" value="1"/>
</dbReference>
<dbReference type="PANTHER" id="PTHR11247">
    <property type="entry name" value="PALMITOYL-PROTEIN THIOESTERASE/DOLICHYLDIPHOSPHATASE 1"/>
    <property type="match status" value="1"/>
</dbReference>
<dbReference type="RefSeq" id="XP_067766591.1">
    <property type="nucleotide sequence ID" value="XM_067905274.1"/>
</dbReference>
<name>A0A9P8LXG6_9EUKA</name>
<dbReference type="Proteomes" id="UP000018208">
    <property type="component" value="Unassembled WGS sequence"/>
</dbReference>
<dbReference type="InterPro" id="IPR029058">
    <property type="entry name" value="AB_hydrolase_fold"/>
</dbReference>
<organism evidence="2 3">
    <name type="scientific">Spironucleus salmonicida</name>
    <dbReference type="NCBI Taxonomy" id="348837"/>
    <lineage>
        <taxon>Eukaryota</taxon>
        <taxon>Metamonada</taxon>
        <taxon>Diplomonadida</taxon>
        <taxon>Hexamitidae</taxon>
        <taxon>Hexamitinae</taxon>
        <taxon>Spironucleus</taxon>
    </lineage>
</organism>
<dbReference type="OrthoDB" id="10263094at2759"/>
<dbReference type="SUPFAM" id="SSF53474">
    <property type="entry name" value="alpha/beta-Hydrolases"/>
    <property type="match status" value="1"/>
</dbReference>
<dbReference type="GO" id="GO:0016790">
    <property type="term" value="F:thiolester hydrolase activity"/>
    <property type="evidence" value="ECO:0007669"/>
    <property type="project" value="TreeGrafter"/>
</dbReference>
<keyword evidence="3" id="KW-1185">Reference proteome</keyword>
<sequence>MLGILLAQYPIVLIHGFDSSAHYMSHMKQVIEKEMPQTTVINCEIGNGEWDSIFMEVAQQVNLLAECITKHNVTSRGYIGVGHNQGAYLMRALLEQHNHEMAPMVRFISLSGPQGGFFCGVKSECQGQYLPKFVQRFMFYMQYKGFTQSNLGPSQYWRNPYKLKSYTKKARSLPLLDNIRDYDPQRKANFMSVDKIVLFGGSTDEVITPWQSAFFGTWKAGTDAEVQLYHERDEYKQDTFGLKSMVEQNRVFFEETELHHGDYKYNDDFIVNRLVPYLRTD</sequence>
<evidence type="ECO:0000313" key="3">
    <source>
        <dbReference type="Proteomes" id="UP000018208"/>
    </source>
</evidence>
<proteinExistence type="predicted"/>
<dbReference type="KEGG" id="ssao:94295365"/>
<reference evidence="2 3" key="1">
    <citation type="journal article" date="2014" name="PLoS Genet.">
        <title>The Genome of Spironucleus salmonicida Highlights a Fish Pathogen Adapted to Fluctuating Environments.</title>
        <authorList>
            <person name="Xu F."/>
            <person name="Jerlstrom-Hultqvist J."/>
            <person name="Einarsson E."/>
            <person name="Astvaldsson A."/>
            <person name="Svard S.G."/>
            <person name="Andersson J.O."/>
        </authorList>
    </citation>
    <scope>NUCLEOTIDE SEQUENCE [LARGE SCALE GENOMIC DNA]</scope>
    <source>
        <strain evidence="2 3">ATCC 50377</strain>
    </source>
</reference>
<dbReference type="GO" id="GO:0005764">
    <property type="term" value="C:lysosome"/>
    <property type="evidence" value="ECO:0007669"/>
    <property type="project" value="TreeGrafter"/>
</dbReference>
<comment type="caution">
    <text evidence="2">The sequence shown here is derived from an EMBL/GenBank/DDBJ whole genome shotgun (WGS) entry which is preliminary data.</text>
</comment>
<dbReference type="PANTHER" id="PTHR11247:SF8">
    <property type="entry name" value="PALMITOYL-PROTEIN THIOESTERASE 1"/>
    <property type="match status" value="1"/>
</dbReference>
<dbReference type="Gene3D" id="3.40.50.1820">
    <property type="entry name" value="alpha/beta hydrolase"/>
    <property type="match status" value="1"/>
</dbReference>
<gene>
    <name evidence="2" type="ORF">SS50377_21342</name>
</gene>
<accession>A0A9P8LXG6</accession>